<keyword evidence="1" id="KW-0472">Membrane</keyword>
<keyword evidence="3" id="KW-1185">Reference proteome</keyword>
<evidence type="ECO:0000313" key="2">
    <source>
        <dbReference type="EMBL" id="SJN16451.1"/>
    </source>
</evidence>
<protein>
    <submittedName>
        <fullName evidence="2">Uncharacterized protein</fullName>
    </submittedName>
</protein>
<dbReference type="AlphaFoldDB" id="A0A1R4I984"/>
<dbReference type="EMBL" id="FUKO01000003">
    <property type="protein sequence ID" value="SJN16451.1"/>
    <property type="molecule type" value="Genomic_DNA"/>
</dbReference>
<keyword evidence="1" id="KW-0812">Transmembrane</keyword>
<evidence type="ECO:0000256" key="1">
    <source>
        <dbReference type="SAM" id="Phobius"/>
    </source>
</evidence>
<gene>
    <name evidence="2" type="ORF">FM104_00900</name>
</gene>
<accession>A0A1R4I984</accession>
<dbReference type="RefSeq" id="WP_087129582.1">
    <property type="nucleotide sequence ID" value="NZ_FUKO01000003.1"/>
</dbReference>
<organism evidence="2 3">
    <name type="scientific">Microbacterium esteraromaticum</name>
    <dbReference type="NCBI Taxonomy" id="57043"/>
    <lineage>
        <taxon>Bacteria</taxon>
        <taxon>Bacillati</taxon>
        <taxon>Actinomycetota</taxon>
        <taxon>Actinomycetes</taxon>
        <taxon>Micrococcales</taxon>
        <taxon>Microbacteriaceae</taxon>
        <taxon>Microbacterium</taxon>
    </lineage>
</organism>
<keyword evidence="1" id="KW-1133">Transmembrane helix</keyword>
<sequence length="84" mass="8458">MAYTIGLILAIIAVPAAFLVPVVGAALALAVLGWVVFGLRGNRKDNWAPIAVASAAVIIGILMFTLQMPAGPAPAGVPLPVIAD</sequence>
<feature type="transmembrane region" description="Helical" evidence="1">
    <location>
        <begin position="7"/>
        <end position="35"/>
    </location>
</feature>
<proteinExistence type="predicted"/>
<feature type="transmembrane region" description="Helical" evidence="1">
    <location>
        <begin position="47"/>
        <end position="66"/>
    </location>
</feature>
<evidence type="ECO:0000313" key="3">
    <source>
        <dbReference type="Proteomes" id="UP000196320"/>
    </source>
</evidence>
<name>A0A1R4I984_9MICO</name>
<reference evidence="2 3" key="1">
    <citation type="submission" date="2017-02" db="EMBL/GenBank/DDBJ databases">
        <authorList>
            <person name="Peterson S.W."/>
        </authorList>
    </citation>
    <scope>NUCLEOTIDE SEQUENCE [LARGE SCALE GENOMIC DNA]</scope>
    <source>
        <strain evidence="2 3">B Mb 05.01</strain>
    </source>
</reference>
<dbReference type="Proteomes" id="UP000196320">
    <property type="component" value="Unassembled WGS sequence"/>
</dbReference>